<sequence>MAGTKYNKKIIKPKKHSYNRTDNKNLEKLNLSNEMKHHLENKTQDPKINCENKIREEPKTQTPLNHDRTPPSRADTRPPKESKNNPNRTGARVLRSCARTNTKKKMFGHGVQSRNSHSENLAAVAGSEDEELETGRGVETLGAGDVD</sequence>
<feature type="compositionally biased region" description="Basic residues" evidence="1">
    <location>
        <begin position="1"/>
        <end position="18"/>
    </location>
</feature>
<evidence type="ECO:0000256" key="1">
    <source>
        <dbReference type="SAM" id="MobiDB-lite"/>
    </source>
</evidence>
<comment type="caution">
    <text evidence="2">The sequence shown here is derived from an EMBL/GenBank/DDBJ whole genome shotgun (WGS) entry which is preliminary data.</text>
</comment>
<evidence type="ECO:0000313" key="2">
    <source>
        <dbReference type="EMBL" id="KAK5608231.1"/>
    </source>
</evidence>
<protein>
    <submittedName>
        <fullName evidence="2">Uncharacterized protein</fullName>
    </submittedName>
</protein>
<name>A0AAV9RGV1_9TELE</name>
<dbReference type="AlphaFoldDB" id="A0AAV9RGV1"/>
<feature type="region of interest" description="Disordered" evidence="1">
    <location>
        <begin position="1"/>
        <end position="147"/>
    </location>
</feature>
<organism evidence="2 3">
    <name type="scientific">Crenichthys baileyi</name>
    <name type="common">White River springfish</name>
    <dbReference type="NCBI Taxonomy" id="28760"/>
    <lineage>
        <taxon>Eukaryota</taxon>
        <taxon>Metazoa</taxon>
        <taxon>Chordata</taxon>
        <taxon>Craniata</taxon>
        <taxon>Vertebrata</taxon>
        <taxon>Euteleostomi</taxon>
        <taxon>Actinopterygii</taxon>
        <taxon>Neopterygii</taxon>
        <taxon>Teleostei</taxon>
        <taxon>Neoteleostei</taxon>
        <taxon>Acanthomorphata</taxon>
        <taxon>Ovalentaria</taxon>
        <taxon>Atherinomorphae</taxon>
        <taxon>Cyprinodontiformes</taxon>
        <taxon>Goodeidae</taxon>
        <taxon>Crenichthys</taxon>
    </lineage>
</organism>
<keyword evidence="3" id="KW-1185">Reference proteome</keyword>
<dbReference type="Proteomes" id="UP001311232">
    <property type="component" value="Unassembled WGS sequence"/>
</dbReference>
<proteinExistence type="predicted"/>
<reference evidence="2 3" key="1">
    <citation type="submission" date="2021-06" db="EMBL/GenBank/DDBJ databases">
        <authorList>
            <person name="Palmer J.M."/>
        </authorList>
    </citation>
    <scope>NUCLEOTIDE SEQUENCE [LARGE SCALE GENOMIC DNA]</scope>
    <source>
        <strain evidence="2 3">MEX-2019</strain>
        <tissue evidence="2">Muscle</tissue>
    </source>
</reference>
<gene>
    <name evidence="2" type="ORF">CRENBAI_002209</name>
</gene>
<evidence type="ECO:0000313" key="3">
    <source>
        <dbReference type="Proteomes" id="UP001311232"/>
    </source>
</evidence>
<feature type="compositionally biased region" description="Basic and acidic residues" evidence="1">
    <location>
        <begin position="34"/>
        <end position="83"/>
    </location>
</feature>
<accession>A0AAV9RGV1</accession>
<dbReference type="EMBL" id="JAHHUM010001836">
    <property type="protein sequence ID" value="KAK5608231.1"/>
    <property type="molecule type" value="Genomic_DNA"/>
</dbReference>